<evidence type="ECO:0000259" key="1">
    <source>
        <dbReference type="Pfam" id="PF01408"/>
    </source>
</evidence>
<evidence type="ECO:0000313" key="4">
    <source>
        <dbReference type="Proteomes" id="UP000282311"/>
    </source>
</evidence>
<dbReference type="RefSeq" id="WP_120747425.1">
    <property type="nucleotide sequence ID" value="NZ_RBAH01000007.1"/>
</dbReference>
<organism evidence="3 4">
    <name type="scientific">Paenibacillus ginsengarvi</name>
    <dbReference type="NCBI Taxonomy" id="400777"/>
    <lineage>
        <taxon>Bacteria</taxon>
        <taxon>Bacillati</taxon>
        <taxon>Bacillota</taxon>
        <taxon>Bacilli</taxon>
        <taxon>Bacillales</taxon>
        <taxon>Paenibacillaceae</taxon>
        <taxon>Paenibacillus</taxon>
    </lineage>
</organism>
<dbReference type="Proteomes" id="UP000282311">
    <property type="component" value="Unassembled WGS sequence"/>
</dbReference>
<dbReference type="AlphaFoldDB" id="A0A3B0CHG0"/>
<evidence type="ECO:0000313" key="3">
    <source>
        <dbReference type="EMBL" id="RKN84682.1"/>
    </source>
</evidence>
<dbReference type="EMBL" id="RBAH01000007">
    <property type="protein sequence ID" value="RKN84682.1"/>
    <property type="molecule type" value="Genomic_DNA"/>
</dbReference>
<dbReference type="InterPro" id="IPR052515">
    <property type="entry name" value="Gfo/Idh/MocA_Oxidoreductase"/>
</dbReference>
<dbReference type="PANTHER" id="PTHR43249">
    <property type="entry name" value="UDP-N-ACETYL-2-AMINO-2-DEOXY-D-GLUCURONATE OXIDASE"/>
    <property type="match status" value="1"/>
</dbReference>
<protein>
    <submittedName>
        <fullName evidence="3">Gfo/Idh/MocA family oxidoreductase</fullName>
    </submittedName>
</protein>
<name>A0A3B0CHG0_9BACL</name>
<dbReference type="SUPFAM" id="SSF51735">
    <property type="entry name" value="NAD(P)-binding Rossmann-fold domains"/>
    <property type="match status" value="1"/>
</dbReference>
<dbReference type="InterPro" id="IPR036291">
    <property type="entry name" value="NAD(P)-bd_dom_sf"/>
</dbReference>
<dbReference type="SUPFAM" id="SSF55347">
    <property type="entry name" value="Glyceraldehyde-3-phosphate dehydrogenase-like, C-terminal domain"/>
    <property type="match status" value="1"/>
</dbReference>
<accession>A0A3B0CHG0</accession>
<reference evidence="3 4" key="1">
    <citation type="journal article" date="2007" name="Int. J. Syst. Evol. Microbiol.">
        <title>Paenibacillus ginsengarvi sp. nov., isolated from soil from ginseng cultivation.</title>
        <authorList>
            <person name="Yoon M.H."/>
            <person name="Ten L.N."/>
            <person name="Im W.T."/>
        </authorList>
    </citation>
    <scope>NUCLEOTIDE SEQUENCE [LARGE SCALE GENOMIC DNA]</scope>
    <source>
        <strain evidence="3 4">KCTC 13059</strain>
    </source>
</reference>
<sequence length="352" mass="38266">MNKKKDPSSVGAAVIGLGRGRTHVKAILKAQGAELIAVCDKNQAAADKFAEEFGADAYTDLSEMLKRDDIDLVHVCTPSGLHTEMLLQIAEAGKHAITEKPLDITLERIDSAIEAFASRGLHLGCIFQIRLMPAIQEMKKAVDAGRLGTPVLANAHVKWFRTQEYYEQNGGWRGTWAWDGGGSLMNQAVHTIDLLQWMMGPVQSVVGHAKVSAHQIETEDLGVALVKFASGAVGTIVGTTAAYPGFGSSLELFGSDGGIAMKENLITDWKIRGDQMAEEEADMRKRFGELSEAKAALQADTTDKQIQDMIDAVRFNRPPMITGREGRDAVEIVLAIYESSRTGKEIFLPAKK</sequence>
<keyword evidence="4" id="KW-1185">Reference proteome</keyword>
<feature type="domain" description="GFO/IDH/MocA-like oxidoreductase" evidence="2">
    <location>
        <begin position="135"/>
        <end position="259"/>
    </location>
</feature>
<proteinExistence type="predicted"/>
<dbReference type="InterPro" id="IPR055170">
    <property type="entry name" value="GFO_IDH_MocA-like_dom"/>
</dbReference>
<dbReference type="OrthoDB" id="9815825at2"/>
<dbReference type="GO" id="GO:0000166">
    <property type="term" value="F:nucleotide binding"/>
    <property type="evidence" value="ECO:0007669"/>
    <property type="project" value="InterPro"/>
</dbReference>
<dbReference type="Pfam" id="PF01408">
    <property type="entry name" value="GFO_IDH_MocA"/>
    <property type="match status" value="1"/>
</dbReference>
<dbReference type="Gene3D" id="3.40.50.720">
    <property type="entry name" value="NAD(P)-binding Rossmann-like Domain"/>
    <property type="match status" value="1"/>
</dbReference>
<gene>
    <name evidence="3" type="ORF">D7M11_11855</name>
</gene>
<dbReference type="Gene3D" id="3.30.360.10">
    <property type="entry name" value="Dihydrodipicolinate Reductase, domain 2"/>
    <property type="match status" value="1"/>
</dbReference>
<dbReference type="PANTHER" id="PTHR43249:SF1">
    <property type="entry name" value="D-GLUCOSIDE 3-DEHYDROGENASE"/>
    <property type="match status" value="1"/>
</dbReference>
<dbReference type="InterPro" id="IPR000683">
    <property type="entry name" value="Gfo/Idh/MocA-like_OxRdtase_N"/>
</dbReference>
<evidence type="ECO:0000259" key="2">
    <source>
        <dbReference type="Pfam" id="PF22725"/>
    </source>
</evidence>
<dbReference type="Pfam" id="PF22725">
    <property type="entry name" value="GFO_IDH_MocA_C3"/>
    <property type="match status" value="1"/>
</dbReference>
<comment type="caution">
    <text evidence="3">The sequence shown here is derived from an EMBL/GenBank/DDBJ whole genome shotgun (WGS) entry which is preliminary data.</text>
</comment>
<feature type="domain" description="Gfo/Idh/MocA-like oxidoreductase N-terminal" evidence="1">
    <location>
        <begin position="12"/>
        <end position="123"/>
    </location>
</feature>